<evidence type="ECO:0000259" key="1">
    <source>
        <dbReference type="Pfam" id="PF01557"/>
    </source>
</evidence>
<proteinExistence type="predicted"/>
<dbReference type="EMBL" id="JACIJP010000006">
    <property type="protein sequence ID" value="MBB6125224.1"/>
    <property type="molecule type" value="Genomic_DNA"/>
</dbReference>
<dbReference type="InterPro" id="IPR036663">
    <property type="entry name" value="Fumarylacetoacetase_C_sf"/>
</dbReference>
<protein>
    <submittedName>
        <fullName evidence="2">2-keto-4-pentenoate hydratase/2-oxohepta-3-ene-1,7-dioic acid hydratase in catechol pathway</fullName>
    </submittedName>
</protein>
<dbReference type="SUPFAM" id="SSF56529">
    <property type="entry name" value="FAH"/>
    <property type="match status" value="1"/>
</dbReference>
<dbReference type="Pfam" id="PF01557">
    <property type="entry name" value="FAA_hydrolase"/>
    <property type="match status" value="1"/>
</dbReference>
<reference evidence="2 3" key="1">
    <citation type="submission" date="2020-08" db="EMBL/GenBank/DDBJ databases">
        <title>Genomic Encyclopedia of Type Strains, Phase IV (KMG-IV): sequencing the most valuable type-strain genomes for metagenomic binning, comparative biology and taxonomic classification.</title>
        <authorList>
            <person name="Goeker M."/>
        </authorList>
    </citation>
    <scope>NUCLEOTIDE SEQUENCE [LARGE SCALE GENOMIC DNA]</scope>
    <source>
        <strain evidence="2 3">DSM 102255</strain>
    </source>
</reference>
<dbReference type="InterPro" id="IPR011234">
    <property type="entry name" value="Fumarylacetoacetase-like_C"/>
</dbReference>
<dbReference type="Gene3D" id="3.90.850.10">
    <property type="entry name" value="Fumarylacetoacetase-like, C-terminal domain"/>
    <property type="match status" value="1"/>
</dbReference>
<keyword evidence="3" id="KW-1185">Reference proteome</keyword>
<comment type="caution">
    <text evidence="2">The sequence shown here is derived from an EMBL/GenBank/DDBJ whole genome shotgun (WGS) entry which is preliminary data.</text>
</comment>
<dbReference type="GO" id="GO:0003824">
    <property type="term" value="F:catalytic activity"/>
    <property type="evidence" value="ECO:0007669"/>
    <property type="project" value="InterPro"/>
</dbReference>
<dbReference type="AlphaFoldDB" id="A0A841J376"/>
<feature type="domain" description="Fumarylacetoacetase-like C-terminal" evidence="1">
    <location>
        <begin position="108"/>
        <end position="289"/>
    </location>
</feature>
<dbReference type="Proteomes" id="UP000552700">
    <property type="component" value="Unassembled WGS sequence"/>
</dbReference>
<organism evidence="2 3">
    <name type="scientific">Sphingobium subterraneum</name>
    <dbReference type="NCBI Taxonomy" id="627688"/>
    <lineage>
        <taxon>Bacteria</taxon>
        <taxon>Pseudomonadati</taxon>
        <taxon>Pseudomonadota</taxon>
        <taxon>Alphaproteobacteria</taxon>
        <taxon>Sphingomonadales</taxon>
        <taxon>Sphingomonadaceae</taxon>
        <taxon>Sphingobium</taxon>
    </lineage>
</organism>
<evidence type="ECO:0000313" key="3">
    <source>
        <dbReference type="Proteomes" id="UP000552700"/>
    </source>
</evidence>
<dbReference type="PANTHER" id="PTHR43211:SF1">
    <property type="entry name" value="BLL6422 PROTEIN"/>
    <property type="match status" value="1"/>
</dbReference>
<gene>
    <name evidence="2" type="ORF">FHS92_002985</name>
</gene>
<dbReference type="RefSeq" id="WP_246352030.1">
    <property type="nucleotide sequence ID" value="NZ_JACIJP010000006.1"/>
</dbReference>
<dbReference type="PANTHER" id="PTHR43211">
    <property type="entry name" value="FUMARYLACETOACETATE HYDROLASE"/>
    <property type="match status" value="1"/>
</dbReference>
<name>A0A841J376_9SPHN</name>
<evidence type="ECO:0000313" key="2">
    <source>
        <dbReference type="EMBL" id="MBB6125224.1"/>
    </source>
</evidence>
<accession>A0A841J376</accession>
<sequence>MAAAASLEGITDFPSSMQALIEAGEQGLAAARALVEAAPAQSLATAPKILAPLQRPIRLRDCCLFLEHMEVSAGKIAKAQAKAAGQPEPTPQGPDGTWLNEQFYKQVIYYNADHLHVFGPDDEIHWPVQPGWADYELEWACVVGTSGKDIQQDAARSHIFGFTIFNDWSARDLQFPFMEAKLGPGEAKDFANSFGPCIATLDEFEDPYNLQMTARINGEVWSSGSTGTMHHSWEDALVQFSRGKTLFAGEVIGSGTVLGGCGLELDKALRHGDVVELEIERIGVLRNRVLFSQGA</sequence>